<dbReference type="CDD" id="cd07723">
    <property type="entry name" value="hydroxyacylglutathione_hydrolase_MBL-fold"/>
    <property type="match status" value="1"/>
</dbReference>
<dbReference type="PIRSF" id="PIRSF005457">
    <property type="entry name" value="Glx"/>
    <property type="match status" value="1"/>
</dbReference>
<reference evidence="11 12" key="1">
    <citation type="journal article" date="2018" name="Mol. Biol. Evol.">
        <title>Analysis of the draft genome of the red seaweed Gracilariopsis chorda provides insights into genome size evolution in Rhodophyta.</title>
        <authorList>
            <person name="Lee J."/>
            <person name="Yang E.C."/>
            <person name="Graf L."/>
            <person name="Yang J.H."/>
            <person name="Qiu H."/>
            <person name="Zel Zion U."/>
            <person name="Chan C.X."/>
            <person name="Stephens T.G."/>
            <person name="Weber A.P.M."/>
            <person name="Boo G.H."/>
            <person name="Boo S.M."/>
            <person name="Kim K.M."/>
            <person name="Shin Y."/>
            <person name="Jung M."/>
            <person name="Lee S.J."/>
            <person name="Yim H.S."/>
            <person name="Lee J.H."/>
            <person name="Bhattacharya D."/>
            <person name="Yoon H.S."/>
        </authorList>
    </citation>
    <scope>NUCLEOTIDE SEQUENCE [LARGE SCALE GENOMIC DNA]</scope>
    <source>
        <strain evidence="11 12">SKKU-2015</strain>
        <tissue evidence="11">Whole body</tissue>
    </source>
</reference>
<dbReference type="EC" id="3.1.2.6" evidence="5"/>
<dbReference type="Gene3D" id="3.60.15.10">
    <property type="entry name" value="Ribonuclease Z/Hydroxyacylglutathione hydrolase-like"/>
    <property type="match status" value="1"/>
</dbReference>
<dbReference type="GO" id="GO:0046872">
    <property type="term" value="F:metal ion binding"/>
    <property type="evidence" value="ECO:0007669"/>
    <property type="project" value="UniProtKB-KW"/>
</dbReference>
<protein>
    <recommendedName>
        <fullName evidence="5">hydroxyacylglutathione hydrolase</fullName>
        <ecNumber evidence="5">3.1.2.6</ecNumber>
    </recommendedName>
    <alternativeName>
        <fullName evidence="9">Glyoxalase II</fullName>
    </alternativeName>
</protein>
<dbReference type="InterPro" id="IPR001279">
    <property type="entry name" value="Metallo-B-lactamas"/>
</dbReference>
<feature type="domain" description="Metallo-beta-lactamase" evidence="10">
    <location>
        <begin position="22"/>
        <end position="183"/>
    </location>
</feature>
<dbReference type="PANTHER" id="PTHR11935:SF94">
    <property type="entry name" value="TENZING NORGAY, ISOFORM C"/>
    <property type="match status" value="1"/>
</dbReference>
<dbReference type="Pfam" id="PF16123">
    <property type="entry name" value="HAGH_C"/>
    <property type="match status" value="1"/>
</dbReference>
<comment type="catalytic activity">
    <reaction evidence="1">
        <text>an S-(2-hydroxyacyl)glutathione + H2O = a 2-hydroxy carboxylate + glutathione + H(+)</text>
        <dbReference type="Rhea" id="RHEA:21864"/>
        <dbReference type="ChEBI" id="CHEBI:15377"/>
        <dbReference type="ChEBI" id="CHEBI:15378"/>
        <dbReference type="ChEBI" id="CHEBI:57925"/>
        <dbReference type="ChEBI" id="CHEBI:58896"/>
        <dbReference type="ChEBI" id="CHEBI:71261"/>
        <dbReference type="EC" id="3.1.2.6"/>
    </reaction>
</comment>
<keyword evidence="8" id="KW-0862">Zinc</keyword>
<gene>
    <name evidence="11" type="ORF">BWQ96_01337</name>
</gene>
<dbReference type="InterPro" id="IPR035680">
    <property type="entry name" value="Clx_II_MBL"/>
</dbReference>
<dbReference type="Pfam" id="PF00753">
    <property type="entry name" value="Lactamase_B"/>
    <property type="match status" value="1"/>
</dbReference>
<evidence type="ECO:0000256" key="1">
    <source>
        <dbReference type="ARBA" id="ARBA00001623"/>
    </source>
</evidence>
<proteinExistence type="inferred from homology"/>
<dbReference type="STRING" id="448386.A0A2V3J2V9"/>
<evidence type="ECO:0000313" key="11">
    <source>
        <dbReference type="EMBL" id="PXF48781.1"/>
    </source>
</evidence>
<sequence length="269" mass="29248">MSVSTIPLSSSVDVHVIPILSDNFSYLIHDKDTSTAALVDPAEPQKLLDVATKLQANVTTSLTTHHHWDHAGGNIQLAKLVPQIEIIGSAYESADGVTTRLESGVSHQIKGSSLVVSTLRTPCHTMGHLCFVTDTTRKAVFTGDTLFVAGCGKFFEGAASDMQQSLNSTLASLEDDTFVFCGHEYTVTNLLFAASVEPNNQFVQEKLKWAKKQVSNGVPTVPSTIGDEKQFNPFMRTAVRELGEEVGVSDDNPVEVMKALRERKNAFRP</sequence>
<comment type="pathway">
    <text evidence="3">Secondary metabolite metabolism; methylglyoxal degradation; (R)-lactate from methylglyoxal: step 2/2.</text>
</comment>
<dbReference type="InterPro" id="IPR032282">
    <property type="entry name" value="HAGH_C"/>
</dbReference>
<dbReference type="SMART" id="SM00849">
    <property type="entry name" value="Lactamase_B"/>
    <property type="match status" value="1"/>
</dbReference>
<evidence type="ECO:0000256" key="3">
    <source>
        <dbReference type="ARBA" id="ARBA00004963"/>
    </source>
</evidence>
<evidence type="ECO:0000313" key="12">
    <source>
        <dbReference type="Proteomes" id="UP000247409"/>
    </source>
</evidence>
<dbReference type="AlphaFoldDB" id="A0A2V3J2V9"/>
<keyword evidence="12" id="KW-1185">Reference proteome</keyword>
<dbReference type="InterPro" id="IPR036866">
    <property type="entry name" value="RibonucZ/Hydroxyglut_hydro"/>
</dbReference>
<name>A0A2V3J2V9_9FLOR</name>
<dbReference type="EMBL" id="NBIV01000011">
    <property type="protein sequence ID" value="PXF48781.1"/>
    <property type="molecule type" value="Genomic_DNA"/>
</dbReference>
<dbReference type="HAMAP" id="MF_01374">
    <property type="entry name" value="Glyoxalase_2"/>
    <property type="match status" value="1"/>
</dbReference>
<evidence type="ECO:0000256" key="2">
    <source>
        <dbReference type="ARBA" id="ARBA00001947"/>
    </source>
</evidence>
<dbReference type="OrthoDB" id="515692at2759"/>
<dbReference type="PANTHER" id="PTHR11935">
    <property type="entry name" value="BETA LACTAMASE DOMAIN"/>
    <property type="match status" value="1"/>
</dbReference>
<keyword evidence="6" id="KW-0479">Metal-binding</keyword>
<evidence type="ECO:0000256" key="6">
    <source>
        <dbReference type="ARBA" id="ARBA00022723"/>
    </source>
</evidence>
<dbReference type="NCBIfam" id="TIGR03413">
    <property type="entry name" value="GSH_gloB"/>
    <property type="match status" value="1"/>
</dbReference>
<dbReference type="GO" id="GO:0004416">
    <property type="term" value="F:hydroxyacylglutathione hydrolase activity"/>
    <property type="evidence" value="ECO:0007669"/>
    <property type="project" value="UniProtKB-EC"/>
</dbReference>
<dbReference type="InterPro" id="IPR017782">
    <property type="entry name" value="Hydroxyacylglutathione_Hdrlase"/>
</dbReference>
<evidence type="ECO:0000256" key="9">
    <source>
        <dbReference type="ARBA" id="ARBA00031044"/>
    </source>
</evidence>
<evidence type="ECO:0000256" key="5">
    <source>
        <dbReference type="ARBA" id="ARBA00011917"/>
    </source>
</evidence>
<comment type="similarity">
    <text evidence="4">Belongs to the metallo-beta-lactamase superfamily. Glyoxalase II family.</text>
</comment>
<comment type="cofactor">
    <cofactor evidence="2">
        <name>Zn(2+)</name>
        <dbReference type="ChEBI" id="CHEBI:29105"/>
    </cofactor>
</comment>
<evidence type="ECO:0000256" key="7">
    <source>
        <dbReference type="ARBA" id="ARBA00022801"/>
    </source>
</evidence>
<dbReference type="Proteomes" id="UP000247409">
    <property type="component" value="Unassembled WGS sequence"/>
</dbReference>
<comment type="caution">
    <text evidence="11">The sequence shown here is derived from an EMBL/GenBank/DDBJ whole genome shotgun (WGS) entry which is preliminary data.</text>
</comment>
<organism evidence="11 12">
    <name type="scientific">Gracilariopsis chorda</name>
    <dbReference type="NCBI Taxonomy" id="448386"/>
    <lineage>
        <taxon>Eukaryota</taxon>
        <taxon>Rhodophyta</taxon>
        <taxon>Florideophyceae</taxon>
        <taxon>Rhodymeniophycidae</taxon>
        <taxon>Gracilariales</taxon>
        <taxon>Gracilariaceae</taxon>
        <taxon>Gracilariopsis</taxon>
    </lineage>
</organism>
<evidence type="ECO:0000256" key="8">
    <source>
        <dbReference type="ARBA" id="ARBA00022833"/>
    </source>
</evidence>
<keyword evidence="7 11" id="KW-0378">Hydrolase</keyword>
<evidence type="ECO:0000256" key="4">
    <source>
        <dbReference type="ARBA" id="ARBA00006759"/>
    </source>
</evidence>
<dbReference type="SUPFAM" id="SSF56281">
    <property type="entry name" value="Metallo-hydrolase/oxidoreductase"/>
    <property type="match status" value="1"/>
</dbReference>
<accession>A0A2V3J2V9</accession>
<dbReference type="GO" id="GO:0019243">
    <property type="term" value="P:methylglyoxal catabolic process to D-lactate via S-lactoyl-glutathione"/>
    <property type="evidence" value="ECO:0007669"/>
    <property type="project" value="InterPro"/>
</dbReference>
<evidence type="ECO:0000259" key="10">
    <source>
        <dbReference type="SMART" id="SM00849"/>
    </source>
</evidence>